<organism evidence="2 3">
    <name type="scientific">Hydra vulgaris</name>
    <name type="common">Hydra</name>
    <name type="synonym">Hydra attenuata</name>
    <dbReference type="NCBI Taxonomy" id="6087"/>
    <lineage>
        <taxon>Eukaryota</taxon>
        <taxon>Metazoa</taxon>
        <taxon>Cnidaria</taxon>
        <taxon>Hydrozoa</taxon>
        <taxon>Hydroidolina</taxon>
        <taxon>Anthoathecata</taxon>
        <taxon>Aplanulata</taxon>
        <taxon>Hydridae</taxon>
        <taxon>Hydra</taxon>
    </lineage>
</organism>
<gene>
    <name evidence="3" type="primary">LOC105844195</name>
</gene>
<dbReference type="RefSeq" id="XP_065671443.1">
    <property type="nucleotide sequence ID" value="XM_065815371.1"/>
</dbReference>
<evidence type="ECO:0000313" key="2">
    <source>
        <dbReference type="Proteomes" id="UP001652625"/>
    </source>
</evidence>
<proteinExistence type="predicted"/>
<accession>A0ABM4DAR7</accession>
<sequence length="659" mass="74951">MKIDFNSNLLIFIAWMVSNTTADVFSLYVNEEVDTTKLNLVTILSNIGKQYTIYFELKPSSFPSTWPSIIHLTIGGSLNTYGDRSPGAWIKNDGKQTPLICAALNNVPGVGSCFSGKPLPTNAWSTFTFQQQFVQNTFFYLVKINDDIVYNKTNSKAVQFQNMKVYIGRTPWFPTISGFIRNLEITNVTWDSLIVEEADSCQGNQLGVLKTLSKEYLISVEVLPAYLEDGMNSVLRVTNGNNDGTYGDKIPAVWLYKNGSLQICSAINGNSNFCINTKPIKSKVWSKIEIKQVIVDGGYSYSVNLNGETSFTTSNTDVREFQNAKIYSGDPWYQAQTGYIRNLVIYNGYGVVTSKKNFCKPSLNIDFEFLLEESYSYFSTFSITILFKNADEPGKSALNLSLEYYLPSFVSLTSESILNGFIKDDSSRIKYHFPGKLTLLGNFNHSIKATHNKKCSQFAYSFMVDAYVKISYQSSAGKVWSQYKEFQQEVFIKTCQIRIPKTLNSLPENLGRGVYWDTKYQHIYLCMDQDVVTTKAACYFSKNNGKLWQALDIRIGTIIGHHGLTRDLYAIHRNHKSYLMFSSSLKKWVTLSNNQFTKEVLMNIDLNNRVNLEEDDKKIFSLGSNQWMGNAKGLFFRKSNNELWIQTAKWPFLQQTTQT</sequence>
<evidence type="ECO:0000256" key="1">
    <source>
        <dbReference type="SAM" id="SignalP"/>
    </source>
</evidence>
<dbReference type="GeneID" id="105844195"/>
<keyword evidence="1" id="KW-0732">Signal</keyword>
<reference evidence="3" key="1">
    <citation type="submission" date="2025-08" db="UniProtKB">
        <authorList>
            <consortium name="RefSeq"/>
        </authorList>
    </citation>
    <scope>IDENTIFICATION</scope>
</reference>
<name>A0ABM4DAR7_HYDVU</name>
<evidence type="ECO:0000313" key="3">
    <source>
        <dbReference type="RefSeq" id="XP_065671443.1"/>
    </source>
</evidence>
<keyword evidence="2" id="KW-1185">Reference proteome</keyword>
<protein>
    <submittedName>
        <fullName evidence="3">Uncharacterized protein LOC105844195 isoform X3</fullName>
    </submittedName>
</protein>
<dbReference type="Proteomes" id="UP001652625">
    <property type="component" value="Chromosome 13"/>
</dbReference>
<feature type="signal peptide" evidence="1">
    <location>
        <begin position="1"/>
        <end position="22"/>
    </location>
</feature>
<feature type="chain" id="PRO_5046489804" evidence="1">
    <location>
        <begin position="23"/>
        <end position="659"/>
    </location>
</feature>